<feature type="signal peptide" evidence="18">
    <location>
        <begin position="1"/>
        <end position="18"/>
    </location>
</feature>
<dbReference type="InParanoid" id="A0A5F8A802"/>
<dbReference type="GO" id="GO:0007160">
    <property type="term" value="P:cell-matrix adhesion"/>
    <property type="evidence" value="ECO:0007669"/>
    <property type="project" value="Ensembl"/>
</dbReference>
<dbReference type="Proteomes" id="UP000006718">
    <property type="component" value="Chromosome 3"/>
</dbReference>
<keyword evidence="3" id="KW-1003">Cell membrane</keyword>
<dbReference type="Pfam" id="PF07965">
    <property type="entry name" value="Integrin_B_tail"/>
    <property type="match status" value="1"/>
</dbReference>
<evidence type="ECO:0000256" key="17">
    <source>
        <dbReference type="RuleBase" id="RU000633"/>
    </source>
</evidence>
<dbReference type="GO" id="GO:0043113">
    <property type="term" value="P:receptor clustering"/>
    <property type="evidence" value="ECO:0007669"/>
    <property type="project" value="Ensembl"/>
</dbReference>
<feature type="domain" description="PSI" evidence="20">
    <location>
        <begin position="120"/>
        <end position="170"/>
    </location>
</feature>
<dbReference type="Gene3D" id="2.60.40.1510">
    <property type="entry name" value="ntegrin, alpha v. Chain A, domain 3"/>
    <property type="match status" value="1"/>
</dbReference>
<keyword evidence="10" id="KW-0460">Magnesium</keyword>
<feature type="chain" id="PRO_5023920153" description="Integrin beta" evidence="18">
    <location>
        <begin position="19"/>
        <end position="911"/>
    </location>
</feature>
<evidence type="ECO:0000256" key="13">
    <source>
        <dbReference type="ARBA" id="ARBA00023037"/>
    </source>
</evidence>
<dbReference type="Pfam" id="PF17205">
    <property type="entry name" value="PSI_integrin"/>
    <property type="match status" value="1"/>
</dbReference>
<evidence type="ECO:0000259" key="20">
    <source>
        <dbReference type="SMART" id="SM00423"/>
    </source>
</evidence>
<evidence type="ECO:0000313" key="22">
    <source>
        <dbReference type="Ensembl" id="ENSMMUP00000073991.1"/>
    </source>
</evidence>
<dbReference type="GO" id="GO:0034687">
    <property type="term" value="C:integrin alphaL-beta2 complex"/>
    <property type="evidence" value="ECO:0007669"/>
    <property type="project" value="Ensembl"/>
</dbReference>
<keyword evidence="8" id="KW-0677">Repeat</keyword>
<dbReference type="PROSITE" id="PS52047">
    <property type="entry name" value="I_EGF_2"/>
    <property type="match status" value="3"/>
</dbReference>
<dbReference type="InterPro" id="IPR036465">
    <property type="entry name" value="vWFA_dom_sf"/>
</dbReference>
<dbReference type="GO" id="GO:0032930">
    <property type="term" value="P:positive regulation of superoxide anion generation"/>
    <property type="evidence" value="ECO:0007669"/>
    <property type="project" value="Ensembl"/>
</dbReference>
<evidence type="ECO:0000256" key="4">
    <source>
        <dbReference type="ARBA" id="ARBA00022536"/>
    </source>
</evidence>
<gene>
    <name evidence="22 24" type="primary">ITGB2</name>
</gene>
<dbReference type="InterPro" id="IPR033760">
    <property type="entry name" value="Integrin_beta_N"/>
</dbReference>
<evidence type="ECO:0000256" key="5">
    <source>
        <dbReference type="ARBA" id="ARBA00022692"/>
    </source>
</evidence>
<dbReference type="GO" id="GO:0031072">
    <property type="term" value="F:heat shock protein binding"/>
    <property type="evidence" value="ECO:0007669"/>
    <property type="project" value="Ensembl"/>
</dbReference>
<dbReference type="GO" id="GO:0050839">
    <property type="term" value="F:cell adhesion molecule binding"/>
    <property type="evidence" value="ECO:0007669"/>
    <property type="project" value="Ensembl"/>
</dbReference>
<evidence type="ECO:0000256" key="9">
    <source>
        <dbReference type="ARBA" id="ARBA00022837"/>
    </source>
</evidence>
<evidence type="ECO:0000256" key="12">
    <source>
        <dbReference type="ARBA" id="ARBA00022989"/>
    </source>
</evidence>
<keyword evidence="6" id="KW-0479">Metal-binding</keyword>
<dbReference type="PROSITE" id="PS00243">
    <property type="entry name" value="I_EGF_1"/>
    <property type="match status" value="1"/>
</dbReference>
<dbReference type="SUPFAM" id="SSF69179">
    <property type="entry name" value="Integrin domains"/>
    <property type="match status" value="1"/>
</dbReference>
<comment type="subcellular location">
    <subcellularLocation>
        <location evidence="1 17">Cell membrane</location>
        <topology evidence="1 17">Single-pass type I membrane protein</topology>
    </subcellularLocation>
</comment>
<dbReference type="FunFam" id="2.10.25.10:FF:000098">
    <property type="entry name" value="Integrin beta"/>
    <property type="match status" value="1"/>
</dbReference>
<dbReference type="Gene3D" id="3.40.50.410">
    <property type="entry name" value="von Willebrand factor, type A domain"/>
    <property type="match status" value="1"/>
</dbReference>
<evidence type="ECO:0000259" key="21">
    <source>
        <dbReference type="SMART" id="SM01242"/>
    </source>
</evidence>
<evidence type="ECO:0000256" key="6">
    <source>
        <dbReference type="ARBA" id="ARBA00022723"/>
    </source>
</evidence>
<dbReference type="Pfam" id="PF23105">
    <property type="entry name" value="EGF_integrin"/>
    <property type="match status" value="1"/>
</dbReference>
<dbReference type="SMART" id="SM00187">
    <property type="entry name" value="INB"/>
    <property type="match status" value="1"/>
</dbReference>
<dbReference type="Gene3D" id="2.10.25.10">
    <property type="entry name" value="Laminin"/>
    <property type="match status" value="4"/>
</dbReference>
<dbReference type="SMART" id="SM00423">
    <property type="entry name" value="PSI"/>
    <property type="match status" value="1"/>
</dbReference>
<dbReference type="FunFam" id="3.30.1680.10:FF:000012">
    <property type="entry name" value="Integrin beta"/>
    <property type="match status" value="1"/>
</dbReference>
<keyword evidence="4" id="KW-0245">EGF-like domain</keyword>
<evidence type="ECO:0000259" key="19">
    <source>
        <dbReference type="SMART" id="SM00187"/>
    </source>
</evidence>
<reference evidence="23" key="1">
    <citation type="journal article" date="2007" name="Science">
        <title>Evolutionary and biomedical insights from the rhesus macaque genome.</title>
        <authorList>
            <person name="Gibbs R.A."/>
            <person name="Rogers J."/>
            <person name="Katze M.G."/>
            <person name="Bumgarner R."/>
            <person name="Weinstock G.M."/>
            <person name="Mardis E.R."/>
            <person name="Remington K.A."/>
            <person name="Strausberg R.L."/>
            <person name="Venter J.C."/>
            <person name="Wilson R.K."/>
            <person name="Batzer M.A."/>
            <person name="Bustamante C.D."/>
            <person name="Eichler E.E."/>
            <person name="Hahn M.W."/>
            <person name="Hardison R.C."/>
            <person name="Makova K.D."/>
            <person name="Miller W."/>
            <person name="Milosavljevic A."/>
            <person name="Palermo R.E."/>
            <person name="Siepel A."/>
            <person name="Sikela J.M."/>
            <person name="Attaway T."/>
            <person name="Bell S."/>
            <person name="Bernard K.E."/>
            <person name="Buhay C.J."/>
            <person name="Chandrabose M.N."/>
            <person name="Dao M."/>
            <person name="Davis C."/>
            <person name="Delehaunty K.D."/>
            <person name="Ding Y."/>
            <person name="Dinh H.H."/>
            <person name="Dugan-Rocha S."/>
            <person name="Fulton L.A."/>
            <person name="Gabisi R.A."/>
            <person name="Garner T.T."/>
            <person name="Godfrey J."/>
            <person name="Hawes A.C."/>
            <person name="Hernandez J."/>
            <person name="Hines S."/>
            <person name="Holder M."/>
            <person name="Hume J."/>
            <person name="Jhangiani S.N."/>
            <person name="Joshi V."/>
            <person name="Khan Z.M."/>
            <person name="Kirkness E.F."/>
            <person name="Cree A."/>
            <person name="Fowler R.G."/>
            <person name="Lee S."/>
            <person name="Lewis L.R."/>
            <person name="Li Z."/>
            <person name="Liu Y.-S."/>
            <person name="Moore S.M."/>
            <person name="Muzny D."/>
            <person name="Nazareth L.V."/>
            <person name="Ngo D.N."/>
            <person name="Okwuonu G.O."/>
            <person name="Pai G."/>
            <person name="Parker D."/>
            <person name="Paul H.A."/>
            <person name="Pfannkoch C."/>
            <person name="Pohl C.S."/>
            <person name="Rogers Y.-H.C."/>
            <person name="Ruiz S.J."/>
            <person name="Sabo A."/>
            <person name="Santibanez J."/>
            <person name="Schneider B.W."/>
            <person name="Smith S.M."/>
            <person name="Sodergren E."/>
            <person name="Svatek A.F."/>
            <person name="Utterback T.R."/>
            <person name="Vattathil S."/>
            <person name="Warren W."/>
            <person name="White C.S."/>
            <person name="Chinwalla A.T."/>
            <person name="Feng Y."/>
            <person name="Halpern A.L."/>
            <person name="Hillier L.W."/>
            <person name="Huang X."/>
            <person name="Minx P."/>
            <person name="Nelson J.O."/>
            <person name="Pepin K.H."/>
            <person name="Qin X."/>
            <person name="Sutton G.G."/>
            <person name="Venter E."/>
            <person name="Walenz B.P."/>
            <person name="Wallis J.W."/>
            <person name="Worley K.C."/>
            <person name="Yang S.-P."/>
            <person name="Jones S.M."/>
            <person name="Marra M.A."/>
            <person name="Rocchi M."/>
            <person name="Schein J.E."/>
            <person name="Baertsch R."/>
            <person name="Clarke L."/>
            <person name="Csuros M."/>
            <person name="Glasscock J."/>
            <person name="Harris R.A."/>
            <person name="Havlak P."/>
            <person name="Jackson A.R."/>
            <person name="Jiang H."/>
            <person name="Liu Y."/>
            <person name="Messina D.N."/>
            <person name="Shen Y."/>
            <person name="Song H.X.-Z."/>
            <person name="Wylie T."/>
            <person name="Zhang L."/>
            <person name="Birney E."/>
            <person name="Han K."/>
            <person name="Konkel M.K."/>
            <person name="Lee J."/>
            <person name="Smit A.F.A."/>
            <person name="Ullmer B."/>
            <person name="Wang H."/>
            <person name="Xing J."/>
            <person name="Burhans R."/>
            <person name="Cheng Z."/>
            <person name="Karro J.E."/>
            <person name="Ma J."/>
            <person name="Raney B."/>
            <person name="She X."/>
            <person name="Cox M.J."/>
            <person name="Demuth J.P."/>
            <person name="Dumas L.J."/>
            <person name="Han S.-G."/>
            <person name="Hopkins J."/>
            <person name="Karimpour-Fard A."/>
            <person name="Kim Y.H."/>
            <person name="Pollack J.R."/>
            <person name="Vinar T."/>
            <person name="Addo-Quaye C."/>
            <person name="Degenhardt J."/>
            <person name="Denby A."/>
            <person name="Hubisz M.J."/>
            <person name="Indap A."/>
            <person name="Kosiol C."/>
            <person name="Lahn B.T."/>
            <person name="Lawson H.A."/>
            <person name="Marklein A."/>
            <person name="Nielsen R."/>
            <person name="Vallender E.J."/>
            <person name="Clark A.G."/>
            <person name="Ferguson B."/>
            <person name="Hernandez R.D."/>
            <person name="Hirani K."/>
            <person name="Kehrer-Sawatzki H."/>
            <person name="Kolb J."/>
            <person name="Patil S."/>
            <person name="Pu L.-L."/>
            <person name="Ren Y."/>
            <person name="Smith D.G."/>
            <person name="Wheeler D.A."/>
            <person name="Schenck I."/>
            <person name="Ball E.V."/>
            <person name="Chen R."/>
            <person name="Cooper D.N."/>
            <person name="Giardine B."/>
            <person name="Hsu F."/>
            <person name="Kent W.J."/>
            <person name="Lesk A."/>
            <person name="Nelson D.L."/>
            <person name="O'brien W.E."/>
            <person name="Pruefer K."/>
            <person name="Stenson P.D."/>
            <person name="Wallace J.C."/>
            <person name="Ke H."/>
            <person name="Liu X.-M."/>
            <person name="Wang P."/>
            <person name="Xiang A.P."/>
            <person name="Yang F."/>
            <person name="Barber G.P."/>
            <person name="Haussler D."/>
            <person name="Karolchik D."/>
            <person name="Kern A.D."/>
            <person name="Kuhn R.M."/>
            <person name="Smith K.E."/>
            <person name="Zwieg A.S."/>
        </authorList>
    </citation>
    <scope>NUCLEOTIDE SEQUENCE [LARGE SCALE GENOMIC DNA]</scope>
    <source>
        <strain evidence="23">17573</strain>
    </source>
</reference>
<dbReference type="FunCoup" id="A0A5F8A802">
    <property type="interactions" value="1185"/>
</dbReference>
<keyword evidence="11 17" id="KW-0130">Cell adhesion</keyword>
<name>A0A5F8A802_MACMU</name>
<dbReference type="GO" id="GO:0034688">
    <property type="term" value="C:integrin alphaM-beta2 complex"/>
    <property type="evidence" value="ECO:0007669"/>
    <property type="project" value="Ensembl"/>
</dbReference>
<dbReference type="InterPro" id="IPR012896">
    <property type="entry name" value="Integrin_bsu_tail"/>
</dbReference>
<dbReference type="FunFam" id="3.40.50.410:FF:000002">
    <property type="entry name" value="Integrin beta"/>
    <property type="match status" value="1"/>
</dbReference>
<evidence type="ECO:0000313" key="24">
    <source>
        <dbReference type="VGNC" id="VGNC:73786"/>
    </source>
</evidence>
<dbReference type="SUPFAM" id="SSF53300">
    <property type="entry name" value="vWA-like"/>
    <property type="match status" value="1"/>
</dbReference>
<dbReference type="Gene3D" id="6.20.50.10">
    <property type="match status" value="1"/>
</dbReference>
<dbReference type="PANTHER" id="PTHR10082">
    <property type="entry name" value="INTEGRIN BETA SUBUNIT"/>
    <property type="match status" value="1"/>
</dbReference>
<feature type="domain" description="Integrin beta subunit tail" evidence="21">
    <location>
        <begin position="718"/>
        <end position="796"/>
    </location>
</feature>
<evidence type="ECO:0000313" key="23">
    <source>
        <dbReference type="Proteomes" id="UP000006718"/>
    </source>
</evidence>
<dbReference type="PRINTS" id="PR01186">
    <property type="entry name" value="INTEGRINB"/>
</dbReference>
<dbReference type="GO" id="GO:0043315">
    <property type="term" value="P:positive regulation of neutrophil degranulation"/>
    <property type="evidence" value="ECO:0007669"/>
    <property type="project" value="Ensembl"/>
</dbReference>
<feature type="domain" description="Integrin beta subunit VWA" evidence="19">
    <location>
        <begin position="128"/>
        <end position="543"/>
    </location>
</feature>
<dbReference type="Ensembl" id="ENSMMUT00000092015.1">
    <property type="protein sequence ID" value="ENSMMUP00000073991.1"/>
    <property type="gene ID" value="ENSMMUG00000000951.4"/>
</dbReference>
<evidence type="ECO:0000256" key="11">
    <source>
        <dbReference type="ARBA" id="ARBA00022889"/>
    </source>
</evidence>
<dbReference type="SUPFAM" id="SSF57196">
    <property type="entry name" value="EGF/Laminin"/>
    <property type="match status" value="2"/>
</dbReference>
<dbReference type="GO" id="GO:0030369">
    <property type="term" value="F:ICAM-3 receptor activity"/>
    <property type="evidence" value="ECO:0007669"/>
    <property type="project" value="Ensembl"/>
</dbReference>
<dbReference type="FunFam" id="2.60.40.1510:FF:000008">
    <property type="entry name" value="Integrin beta"/>
    <property type="match status" value="1"/>
</dbReference>
<evidence type="ECO:0000256" key="2">
    <source>
        <dbReference type="ARBA" id="ARBA00007449"/>
    </source>
</evidence>
<dbReference type="Bgee" id="ENSMMUG00000000951">
    <property type="expression patterns" value="Expressed in spleen and 23 other cell types or tissues"/>
</dbReference>
<dbReference type="SUPFAM" id="SSF69687">
    <property type="entry name" value="Integrin beta tail domain"/>
    <property type="match status" value="1"/>
</dbReference>
<reference evidence="22" key="4">
    <citation type="submission" date="2025-09" db="UniProtKB">
        <authorList>
            <consortium name="Ensembl"/>
        </authorList>
    </citation>
    <scope>IDENTIFICATION</scope>
    <source>
        <strain evidence="22">17573</strain>
    </source>
</reference>
<dbReference type="GO" id="GO:0034113">
    <property type="term" value="P:heterotypic cell-cell adhesion"/>
    <property type="evidence" value="ECO:0007669"/>
    <property type="project" value="Ensembl"/>
</dbReference>
<dbReference type="GO" id="GO:0044853">
    <property type="term" value="C:plasma membrane raft"/>
    <property type="evidence" value="ECO:0007669"/>
    <property type="project" value="Ensembl"/>
</dbReference>
<dbReference type="SUPFAM" id="SSF103575">
    <property type="entry name" value="Plexin repeat"/>
    <property type="match status" value="1"/>
</dbReference>
<organism evidence="22 23">
    <name type="scientific">Macaca mulatta</name>
    <name type="common">Rhesus macaque</name>
    <dbReference type="NCBI Taxonomy" id="9544"/>
    <lineage>
        <taxon>Eukaryota</taxon>
        <taxon>Metazoa</taxon>
        <taxon>Chordata</taxon>
        <taxon>Craniata</taxon>
        <taxon>Vertebrata</taxon>
        <taxon>Euteleostomi</taxon>
        <taxon>Mammalia</taxon>
        <taxon>Eutheria</taxon>
        <taxon>Euarchontoglires</taxon>
        <taxon>Primates</taxon>
        <taxon>Haplorrhini</taxon>
        <taxon>Catarrhini</taxon>
        <taxon>Cercopithecidae</taxon>
        <taxon>Cercopithecinae</taxon>
        <taxon>Macaca</taxon>
    </lineage>
</organism>
<dbReference type="InterPro" id="IPR032695">
    <property type="entry name" value="Integrin_dom_sf"/>
</dbReference>
<evidence type="ECO:0000256" key="3">
    <source>
        <dbReference type="ARBA" id="ARBA00022475"/>
    </source>
</evidence>
<evidence type="ECO:0000256" key="14">
    <source>
        <dbReference type="ARBA" id="ARBA00023136"/>
    </source>
</evidence>
<dbReference type="InterPro" id="IPR036349">
    <property type="entry name" value="Integrin_bsu_tail_dom_sf"/>
</dbReference>
<keyword evidence="16" id="KW-0325">Glycoprotein</keyword>
<dbReference type="InterPro" id="IPR057073">
    <property type="entry name" value="EGF_integrin_2"/>
</dbReference>
<dbReference type="InterPro" id="IPR015812">
    <property type="entry name" value="Integrin_bsu"/>
</dbReference>
<dbReference type="InterPro" id="IPR015439">
    <property type="entry name" value="Integrin_b-2_sf"/>
</dbReference>
<keyword evidence="13 17" id="KW-0401">Integrin</keyword>
<dbReference type="GO" id="GO:0009986">
    <property type="term" value="C:cell surface"/>
    <property type="evidence" value="ECO:0007669"/>
    <property type="project" value="Ensembl"/>
</dbReference>
<evidence type="ECO:0000256" key="18">
    <source>
        <dbReference type="SAM" id="SignalP"/>
    </source>
</evidence>
<dbReference type="Pfam" id="PF00362">
    <property type="entry name" value="Integrin_beta"/>
    <property type="match status" value="1"/>
</dbReference>
<dbReference type="GeneTree" id="ENSGT01150000286983"/>
<keyword evidence="12" id="KW-1133">Transmembrane helix</keyword>
<keyword evidence="23" id="KW-1185">Reference proteome</keyword>
<dbReference type="STRING" id="9544.ENSMMUP00000073991"/>
<dbReference type="GO" id="GO:0007229">
    <property type="term" value="P:integrin-mediated signaling pathway"/>
    <property type="evidence" value="ECO:0007669"/>
    <property type="project" value="UniProtKB-KW"/>
</dbReference>
<dbReference type="GO" id="GO:0030593">
    <property type="term" value="P:neutrophil chemotaxis"/>
    <property type="evidence" value="ECO:0007669"/>
    <property type="project" value="Ensembl"/>
</dbReference>
<keyword evidence="15" id="KW-1015">Disulfide bond</keyword>
<reference evidence="22" key="2">
    <citation type="submission" date="2019-01" db="EMBL/GenBank/DDBJ databases">
        <authorList>
            <person name="Graves T."/>
            <person name="Eichler E.E."/>
            <person name="Wilson R.K."/>
        </authorList>
    </citation>
    <scope>NUCLEOTIDE SEQUENCE [LARGE SCALE GENOMIC DNA]</scope>
    <source>
        <strain evidence="22">17573</strain>
    </source>
</reference>
<keyword evidence="9" id="KW-0106">Calcium</keyword>
<dbReference type="GO" id="GO:0035987">
    <property type="term" value="P:endodermal cell differentiation"/>
    <property type="evidence" value="ECO:0007669"/>
    <property type="project" value="Ensembl"/>
</dbReference>
<dbReference type="VEuPathDB" id="HostDB:ENSMMUG00000000951"/>
<keyword evidence="5 17" id="KW-0812">Transmembrane</keyword>
<dbReference type="FunFam" id="2.10.25.10:FF:000076">
    <property type="entry name" value="Integrin beta"/>
    <property type="match status" value="1"/>
</dbReference>
<evidence type="ECO:0000256" key="10">
    <source>
        <dbReference type="ARBA" id="ARBA00022842"/>
    </source>
</evidence>
<dbReference type="SMART" id="SM01242">
    <property type="entry name" value="Integrin_B_tail"/>
    <property type="match status" value="1"/>
</dbReference>
<dbReference type="GO" id="GO:0046872">
    <property type="term" value="F:metal ion binding"/>
    <property type="evidence" value="ECO:0007669"/>
    <property type="project" value="UniProtKB-KW"/>
</dbReference>
<dbReference type="AlphaFoldDB" id="A0A5F8A802"/>
<dbReference type="FunFam" id="2.10.25.10:FF:000478">
    <property type="entry name" value="Integrin beta"/>
    <property type="match status" value="1"/>
</dbReference>
<evidence type="ECO:0000256" key="16">
    <source>
        <dbReference type="ARBA" id="ARBA00023180"/>
    </source>
</evidence>
<protein>
    <recommendedName>
        <fullName evidence="17">Integrin beta</fullName>
    </recommendedName>
</protein>
<evidence type="ECO:0000256" key="1">
    <source>
        <dbReference type="ARBA" id="ARBA00004251"/>
    </source>
</evidence>
<comment type="similarity">
    <text evidence="2 17">Belongs to the integrin beta chain family.</text>
</comment>
<evidence type="ECO:0000256" key="7">
    <source>
        <dbReference type="ARBA" id="ARBA00022729"/>
    </source>
</evidence>
<dbReference type="FunFam" id="2.10.25.10:FF:000442">
    <property type="entry name" value="Integrin beta"/>
    <property type="match status" value="1"/>
</dbReference>
<dbReference type="PANTHER" id="PTHR10082:SF15">
    <property type="entry name" value="INTEGRIN BETA-2"/>
    <property type="match status" value="1"/>
</dbReference>
<reference evidence="22" key="3">
    <citation type="submission" date="2025-08" db="UniProtKB">
        <authorList>
            <consortium name="Ensembl"/>
        </authorList>
    </citation>
    <scope>IDENTIFICATION</scope>
    <source>
        <strain evidence="22">17573</strain>
    </source>
</reference>
<dbReference type="Gene3D" id="3.30.1680.10">
    <property type="entry name" value="ligand-binding face of the semaphorins, domain 2"/>
    <property type="match status" value="1"/>
</dbReference>
<sequence length="911" mass="99720">MTGLRTGWVCIWKQRAGAWQLVAWASQVTFFPHLAGTARLLGRPCTQPGTRGHQASFLFLALFLPQRDRASPALLQAQALLTEDLGCTGAECTHRDMLGLCPALLALVGLLSLGCVLSQECTKFKVSSCRECIESGPGCTWCQKLNFTGPGDPDSIRCDTRPQLLMRGCPADDIMDPRSLAETQEDHDGGQTQLSPQKVTLYLRPGQAAEFTVTFRRAKGYPIDLYYLMDLSYSMLDDLRNVKKLGGDLLQALNEITESGRIGFGSFVDKTVLPFVNTHPDKLRNPCPDKEKECQAPFAFRHVLKLTSNSNQFQREVGKQLISGNLDAPEGGLDAMMQVAACLEEIGWRNVTRLLVFATDDGFHFAGDGKLGAILTPNDGRCHLEDNMYKRSNEFDYPSVGQLAHKLAENNIQPIFAVTRKMVKTYEKLTEIIPKSAVGELSDDSSNVVQLIKNAYNKLSSRVFLDHNALPDTLKVTYDSFCSNGVTLKDQSRGDCDGVQINVPVTFRVKVTATECIQEQSFVIRALGFTDTVTVRVLPQCECRCRDQSRDRSFCHGKGFLECGICRCDTGYIGKTCECQTQGRSSQELEGSCRKDNNSVICSGLGDCVCGQCLCHTSDVPGKLIYGQYCECDTVNCERYNGQVCGGPARGLCFCGKCRCLQGFEGSACQCERTTEGCLNARRVECSGRGRCRCNVCECERNYQPPLCQECPGCPSPCGEHISCAECLKFDKGPFGKNCSAACGRLQLSNNPVKGRTCKERDSEGCWVTYMLEQQDGWDHYIIYVDESRGEATGVQRGPAPELRLRGLCRGEGGAEAGSHLQWCGPSRVGEPCGMPLVALQGGQRPVPPTPSSLPFPSPPHLTPHQAGQQMACSLGHRCSTPGRPTSMPHCLGQVISHWMPHGARLGVAGP</sequence>
<proteinExistence type="inferred from homology"/>
<dbReference type="InterPro" id="IPR016201">
    <property type="entry name" value="PSI"/>
</dbReference>
<dbReference type="SMR" id="A0A5F8A802"/>
<dbReference type="VGNC" id="VGNC:73786">
    <property type="gene designation" value="ITGB2"/>
</dbReference>
<dbReference type="GO" id="GO:0034689">
    <property type="term" value="C:integrin alphaX-beta2 complex"/>
    <property type="evidence" value="ECO:0007669"/>
    <property type="project" value="Ensembl"/>
</dbReference>
<dbReference type="ExpressionAtlas" id="A0A5F8A802">
    <property type="expression patterns" value="baseline"/>
</dbReference>
<dbReference type="GO" id="GO:0019901">
    <property type="term" value="F:protein kinase binding"/>
    <property type="evidence" value="ECO:0007669"/>
    <property type="project" value="Ensembl"/>
</dbReference>
<dbReference type="GO" id="GO:0007159">
    <property type="term" value="P:leukocyte cell-cell adhesion"/>
    <property type="evidence" value="ECO:0007669"/>
    <property type="project" value="Ensembl"/>
</dbReference>
<dbReference type="InterPro" id="IPR002369">
    <property type="entry name" value="Integrin_bsu_VWA"/>
</dbReference>
<keyword evidence="14" id="KW-0472">Membrane</keyword>
<evidence type="ECO:0000256" key="15">
    <source>
        <dbReference type="ARBA" id="ARBA00023157"/>
    </source>
</evidence>
<accession>A0A5F8A802</accession>
<dbReference type="InterPro" id="IPR057243">
    <property type="entry name" value="Integrin_I-EGF_CS"/>
</dbReference>
<evidence type="ECO:0000256" key="8">
    <source>
        <dbReference type="ARBA" id="ARBA00022737"/>
    </source>
</evidence>
<keyword evidence="7 18" id="KW-0732">Signal</keyword>